<dbReference type="RefSeq" id="WP_327789584.1">
    <property type="nucleotide sequence ID" value="NZ_JARGEQ010000126.1"/>
</dbReference>
<evidence type="ECO:0000256" key="4">
    <source>
        <dbReference type="ARBA" id="ARBA00022958"/>
    </source>
</evidence>
<evidence type="ECO:0000256" key="1">
    <source>
        <dbReference type="ARBA" id="ARBA00017378"/>
    </source>
</evidence>
<keyword evidence="4" id="KW-0630">Potassium</keyword>
<dbReference type="InterPro" id="IPR006037">
    <property type="entry name" value="RCK_C"/>
</dbReference>
<organism evidence="9 10">
    <name type="scientific">Marinimicrococcus flavescens</name>
    <dbReference type="NCBI Taxonomy" id="3031815"/>
    <lineage>
        <taxon>Bacteria</taxon>
        <taxon>Pseudomonadati</taxon>
        <taxon>Pseudomonadota</taxon>
        <taxon>Alphaproteobacteria</taxon>
        <taxon>Geminicoccales</taxon>
        <taxon>Geminicoccaceae</taxon>
        <taxon>Marinimicrococcus</taxon>
    </lineage>
</organism>
<dbReference type="Pfam" id="PF02080">
    <property type="entry name" value="TrkA_C"/>
    <property type="match status" value="2"/>
</dbReference>
<keyword evidence="2" id="KW-0813">Transport</keyword>
<keyword evidence="10" id="KW-1185">Reference proteome</keyword>
<sequence length="457" mass="49801">MKVIIAGAGQVGFNIARYLAAGANDVTIIDQRPDLVQKIGDSLDIQAVVGFASHPSTLERAGAEDADMLIAVTHVDEVNMVACQIAHSLFTVPTRIARIRQQDYLEGRWQDLFRRDHIPIDVVISPEVEVAKAIALRLDVPGALAVVPFAEDRVRMVAVRATPDTPIIDTPLRQLTYLFPDLHLVCVGISRNDSFFVPDGDDQILVDDEVYFVVDTAHIGRALPAFGREERISERVVIAGGGNIGLFLAGELERRHPGLSLKLVETNPQRAAFIADRLKRTVVLLGDARDSEILEEAGIATAESIVTVTNDDEVNIMTALLAKQHGCGRAMALVNNSAYDGLIRSIGIDVAINPRDTTISGILQHVRRGRIKAVHTIRNGVAEIFEAEALETSPLVGKPLREVRTPGLMVGAIVREGKVITPRGDTVVKARDRVVVAARSEAVKKVEQLFAVRLDYF</sequence>
<dbReference type="Pfam" id="PF02254">
    <property type="entry name" value="TrkA_N"/>
    <property type="match status" value="2"/>
</dbReference>
<evidence type="ECO:0000259" key="8">
    <source>
        <dbReference type="PROSITE" id="PS51202"/>
    </source>
</evidence>
<dbReference type="PROSITE" id="PS51201">
    <property type="entry name" value="RCK_N"/>
    <property type="match status" value="2"/>
</dbReference>
<feature type="domain" description="RCK C-terminal" evidence="8">
    <location>
        <begin position="372"/>
        <end position="452"/>
    </location>
</feature>
<protein>
    <recommendedName>
        <fullName evidence="1">Trk system potassium uptake protein TrkA</fullName>
    </recommendedName>
</protein>
<dbReference type="PANTHER" id="PTHR43833:SF5">
    <property type="entry name" value="TRK SYSTEM POTASSIUM UPTAKE PROTEIN TRKA"/>
    <property type="match status" value="1"/>
</dbReference>
<dbReference type="InterPro" id="IPR036721">
    <property type="entry name" value="RCK_C_sf"/>
</dbReference>
<dbReference type="GO" id="GO:0015079">
    <property type="term" value="F:potassium ion transmembrane transporter activity"/>
    <property type="evidence" value="ECO:0007669"/>
    <property type="project" value="InterPro"/>
</dbReference>
<dbReference type="SUPFAM" id="SSF51735">
    <property type="entry name" value="NAD(P)-binding Rossmann-fold domains"/>
    <property type="match status" value="2"/>
</dbReference>
<feature type="domain" description="RCK N-terminal" evidence="7">
    <location>
        <begin position="233"/>
        <end position="352"/>
    </location>
</feature>
<evidence type="ECO:0000259" key="7">
    <source>
        <dbReference type="PROSITE" id="PS51201"/>
    </source>
</evidence>
<evidence type="ECO:0000313" key="9">
    <source>
        <dbReference type="EMBL" id="MDF1587165.1"/>
    </source>
</evidence>
<dbReference type="PROSITE" id="PS51202">
    <property type="entry name" value="RCK_C"/>
    <property type="match status" value="2"/>
</dbReference>
<reference evidence="9 10" key="1">
    <citation type="submission" date="2023-03" db="EMBL/GenBank/DDBJ databases">
        <title>YIM 152171 draft genome.</title>
        <authorList>
            <person name="Yang Z."/>
        </authorList>
    </citation>
    <scope>NUCLEOTIDE SEQUENCE [LARGE SCALE GENOMIC DNA]</scope>
    <source>
        <strain evidence="9 10">YIM 152171</strain>
    </source>
</reference>
<evidence type="ECO:0000256" key="6">
    <source>
        <dbReference type="ARBA" id="ARBA00023065"/>
    </source>
</evidence>
<dbReference type="PRINTS" id="PR00335">
    <property type="entry name" value="KUPTAKETRKA"/>
</dbReference>
<dbReference type="GO" id="GO:0005886">
    <property type="term" value="C:plasma membrane"/>
    <property type="evidence" value="ECO:0007669"/>
    <property type="project" value="InterPro"/>
</dbReference>
<evidence type="ECO:0000256" key="3">
    <source>
        <dbReference type="ARBA" id="ARBA00022538"/>
    </source>
</evidence>
<dbReference type="Gene3D" id="3.30.70.1450">
    <property type="entry name" value="Regulator of K+ conductance, C-terminal domain"/>
    <property type="match status" value="2"/>
</dbReference>
<dbReference type="AlphaFoldDB" id="A0AAP3XT51"/>
<keyword evidence="5" id="KW-0520">NAD</keyword>
<evidence type="ECO:0000256" key="2">
    <source>
        <dbReference type="ARBA" id="ARBA00022448"/>
    </source>
</evidence>
<dbReference type="EMBL" id="JARGEQ010000126">
    <property type="protein sequence ID" value="MDF1587165.1"/>
    <property type="molecule type" value="Genomic_DNA"/>
</dbReference>
<dbReference type="NCBIfam" id="NF007030">
    <property type="entry name" value="PRK09496.1-1"/>
    <property type="match status" value="1"/>
</dbReference>
<keyword evidence="3" id="KW-0633">Potassium transport</keyword>
<accession>A0AAP3XT51</accession>
<dbReference type="InterPro" id="IPR036291">
    <property type="entry name" value="NAD(P)-bd_dom_sf"/>
</dbReference>
<dbReference type="PANTHER" id="PTHR43833">
    <property type="entry name" value="POTASSIUM CHANNEL PROTEIN 2-RELATED-RELATED"/>
    <property type="match status" value="1"/>
</dbReference>
<dbReference type="InterPro" id="IPR003148">
    <property type="entry name" value="RCK_N"/>
</dbReference>
<dbReference type="Gene3D" id="3.40.50.720">
    <property type="entry name" value="NAD(P)-binding Rossmann-like Domain"/>
    <property type="match status" value="2"/>
</dbReference>
<dbReference type="SUPFAM" id="SSF116726">
    <property type="entry name" value="TrkA C-terminal domain-like"/>
    <property type="match status" value="2"/>
</dbReference>
<comment type="caution">
    <text evidence="9">The sequence shown here is derived from an EMBL/GenBank/DDBJ whole genome shotgun (WGS) entry which is preliminary data.</text>
</comment>
<keyword evidence="6" id="KW-0406">Ion transport</keyword>
<dbReference type="NCBIfam" id="NF007039">
    <property type="entry name" value="PRK09496.3-2"/>
    <property type="match status" value="1"/>
</dbReference>
<proteinExistence type="predicted"/>
<dbReference type="Proteomes" id="UP001301140">
    <property type="component" value="Unassembled WGS sequence"/>
</dbReference>
<evidence type="ECO:0000256" key="5">
    <source>
        <dbReference type="ARBA" id="ARBA00023027"/>
    </source>
</evidence>
<dbReference type="InterPro" id="IPR006036">
    <property type="entry name" value="K_uptake_TrkA"/>
</dbReference>
<evidence type="ECO:0000313" key="10">
    <source>
        <dbReference type="Proteomes" id="UP001301140"/>
    </source>
</evidence>
<feature type="domain" description="RCK C-terminal" evidence="8">
    <location>
        <begin position="144"/>
        <end position="229"/>
    </location>
</feature>
<dbReference type="InterPro" id="IPR050721">
    <property type="entry name" value="Trk_Ktr_HKT_K-transport"/>
</dbReference>
<name>A0AAP3XT51_9PROT</name>
<dbReference type="NCBIfam" id="NF007031">
    <property type="entry name" value="PRK09496.1-2"/>
    <property type="match status" value="1"/>
</dbReference>
<gene>
    <name evidence="9" type="primary">trkA</name>
    <name evidence="9" type="ORF">PZ740_12330</name>
</gene>
<dbReference type="NCBIfam" id="NF007032">
    <property type="entry name" value="PRK09496.1-4"/>
    <property type="match status" value="1"/>
</dbReference>
<feature type="domain" description="RCK N-terminal" evidence="7">
    <location>
        <begin position="1"/>
        <end position="124"/>
    </location>
</feature>